<proteinExistence type="predicted"/>
<dbReference type="InterPro" id="IPR025887">
    <property type="entry name" value="Glyco_hydro_31_N_dom"/>
</dbReference>
<dbReference type="AlphaFoldDB" id="A0A9Q1ASC1"/>
<dbReference type="PANTHER" id="PTHR22762">
    <property type="entry name" value="ALPHA-GLUCOSIDASE"/>
    <property type="match status" value="1"/>
</dbReference>
<evidence type="ECO:0000256" key="1">
    <source>
        <dbReference type="SAM" id="MobiDB-lite"/>
    </source>
</evidence>
<reference evidence="3" key="1">
    <citation type="journal article" date="2023" name="DNA Res.">
        <title>Chromosome-level genome assembly of Phrynocephalus forsythii using third-generation DNA sequencing and Hi-C analysis.</title>
        <authorList>
            <person name="Qi Y."/>
            <person name="Zhao W."/>
            <person name="Zhao Y."/>
            <person name="Niu C."/>
            <person name="Cao S."/>
            <person name="Zhang Y."/>
        </authorList>
    </citation>
    <scope>NUCLEOTIDE SEQUENCE</scope>
    <source>
        <tissue evidence="3">Muscle</tissue>
    </source>
</reference>
<comment type="caution">
    <text evidence="3">The sequence shown here is derived from an EMBL/GenBank/DDBJ whole genome shotgun (WGS) entry which is preliminary data.</text>
</comment>
<dbReference type="PANTHER" id="PTHR22762:SF162">
    <property type="entry name" value="NEUTRAL ALPHA-GLUCOSIDASE AB"/>
    <property type="match status" value="1"/>
</dbReference>
<gene>
    <name evidence="3" type="ORF">JRQ81_009628</name>
</gene>
<evidence type="ECO:0000259" key="2">
    <source>
        <dbReference type="Pfam" id="PF13802"/>
    </source>
</evidence>
<dbReference type="Gene3D" id="2.60.40.1760">
    <property type="entry name" value="glycosyl hydrolase (family 31)"/>
    <property type="match status" value="1"/>
</dbReference>
<feature type="domain" description="Glycoside hydrolase family 31 N-terminal" evidence="2">
    <location>
        <begin position="51"/>
        <end position="137"/>
    </location>
</feature>
<dbReference type="EMBL" id="JAPFRF010000019">
    <property type="protein sequence ID" value="KAJ7307596.1"/>
    <property type="molecule type" value="Genomic_DNA"/>
</dbReference>
<evidence type="ECO:0000313" key="3">
    <source>
        <dbReference type="EMBL" id="KAJ7307596.1"/>
    </source>
</evidence>
<dbReference type="GO" id="GO:0030246">
    <property type="term" value="F:carbohydrate binding"/>
    <property type="evidence" value="ECO:0007669"/>
    <property type="project" value="InterPro"/>
</dbReference>
<dbReference type="Proteomes" id="UP001142489">
    <property type="component" value="Unassembled WGS sequence"/>
</dbReference>
<name>A0A9Q1ASC1_9SAUR</name>
<dbReference type="OrthoDB" id="3237269at2759"/>
<dbReference type="GO" id="GO:0005975">
    <property type="term" value="P:carbohydrate metabolic process"/>
    <property type="evidence" value="ECO:0007669"/>
    <property type="project" value="InterPro"/>
</dbReference>
<dbReference type="GO" id="GO:0006491">
    <property type="term" value="P:N-glycan processing"/>
    <property type="evidence" value="ECO:0007669"/>
    <property type="project" value="TreeGrafter"/>
</dbReference>
<keyword evidence="4" id="KW-1185">Reference proteome</keyword>
<feature type="compositionally biased region" description="Polar residues" evidence="1">
    <location>
        <begin position="1"/>
        <end position="15"/>
    </location>
</feature>
<organism evidence="3 4">
    <name type="scientific">Phrynocephalus forsythii</name>
    <dbReference type="NCBI Taxonomy" id="171643"/>
    <lineage>
        <taxon>Eukaryota</taxon>
        <taxon>Metazoa</taxon>
        <taxon>Chordata</taxon>
        <taxon>Craniata</taxon>
        <taxon>Vertebrata</taxon>
        <taxon>Euteleostomi</taxon>
        <taxon>Lepidosauria</taxon>
        <taxon>Squamata</taxon>
        <taxon>Bifurcata</taxon>
        <taxon>Unidentata</taxon>
        <taxon>Episquamata</taxon>
        <taxon>Toxicofera</taxon>
        <taxon>Iguania</taxon>
        <taxon>Acrodonta</taxon>
        <taxon>Agamidae</taxon>
        <taxon>Agaminae</taxon>
        <taxon>Phrynocephalus</taxon>
    </lineage>
</organism>
<dbReference type="InterPro" id="IPR011013">
    <property type="entry name" value="Gal_mutarotase_sf_dom"/>
</dbReference>
<sequence length="213" mass="23934">MFQSRTAQGSRSQAVGSIPSLPLPLHKIPSGSEEEEGSKGAGEAEEEPGSWEETFKTHTDSKPNGVENVYGIPEHAENLRLRTTEGGDPYRLYNLDVFQYELYNPMALYGSVPVLLAHNAHRTLGIFWLNAAETWVDITSNTAGKTPQTDVRWMSESGIVDVFLLLGPSPNDIFRQYASLTEPLELQRRGGRQLRRQRLRRARHPLRRDLAGH</sequence>
<dbReference type="Pfam" id="PF13802">
    <property type="entry name" value="Gal_mutarotas_2"/>
    <property type="match status" value="1"/>
</dbReference>
<feature type="region of interest" description="Disordered" evidence="1">
    <location>
        <begin position="1"/>
        <end position="65"/>
    </location>
</feature>
<protein>
    <recommendedName>
        <fullName evidence="2">Glycoside hydrolase family 31 N-terminal domain-containing protein</fullName>
    </recommendedName>
</protein>
<evidence type="ECO:0000313" key="4">
    <source>
        <dbReference type="Proteomes" id="UP001142489"/>
    </source>
</evidence>
<dbReference type="GO" id="GO:0017177">
    <property type="term" value="C:glucosidase II complex"/>
    <property type="evidence" value="ECO:0007669"/>
    <property type="project" value="TreeGrafter"/>
</dbReference>
<accession>A0A9Q1ASC1</accession>
<dbReference type="SUPFAM" id="SSF74650">
    <property type="entry name" value="Galactose mutarotase-like"/>
    <property type="match status" value="1"/>
</dbReference>
<dbReference type="CDD" id="cd14752">
    <property type="entry name" value="GH31_N"/>
    <property type="match status" value="1"/>
</dbReference>
<dbReference type="GO" id="GO:0033919">
    <property type="term" value="F:glucan 1,3-alpha-glucosidase activity"/>
    <property type="evidence" value="ECO:0007669"/>
    <property type="project" value="TreeGrafter"/>
</dbReference>